<dbReference type="SMART" id="SM00254">
    <property type="entry name" value="ShKT"/>
    <property type="match status" value="6"/>
</dbReference>
<dbReference type="Pfam" id="PF01549">
    <property type="entry name" value="ShK"/>
    <property type="match status" value="6"/>
</dbReference>
<dbReference type="PANTHER" id="PTHR21724">
    <property type="entry name" value="SHKT DOMAIN-CONTAINING PROTEIN"/>
    <property type="match status" value="1"/>
</dbReference>
<dbReference type="RefSeq" id="XP_035828224.1">
    <property type="nucleotide sequence ID" value="XM_035972331.1"/>
</dbReference>
<comment type="caution">
    <text evidence="1">Lacks conserved residue(s) required for the propagation of feature annotation.</text>
</comment>
<sequence length="459" mass="49420">MMFSRYFFPTAFVAPVDDCADRDNQCIFLLRSFYCGQDPLVNRICPDSCGLCGNSGVNPGNVSTVTDAPGSTNISSPGGLNDTCMDYDLECPYLLDFCMRKDLLVNRLCRQSCNLCGVELETPVPAVTTPKPAPPVTSMKPAAPVTLPPLQPYKPPAGAECRDTDLQCAFLLQSFYCDVDKLVARVCPYSCGLCGPGGNDTGSQVTGPPAVPDVCMDFDDQCPELLAFCQDDTVLVNRLCKKSCNTCGIDTTAPPPAIPSLDPYVIPAVCVDLADNCPDIVVKNSCFSNPLVSRVCPVTCGLCNETKVNTTTGGPATGVVCKDYDPECSTLQNACGVLGLVDNLCPLTCAVCKGPLKCRVCSDPLCDEFEAVHQCTSDAPYCLNTVVNDANGNKHISKRCGSTTDCDTLWLAQSSVDTTCQYYDLNSIYQRNFTCHYCCVENNCNNRVVPLPTTQYRLP</sequence>
<feature type="disulfide bond" evidence="1">
    <location>
        <begin position="222"/>
        <end position="240"/>
    </location>
</feature>
<name>A0ABM1W0N1_APLCA</name>
<protein>
    <submittedName>
        <fullName evidence="4">Uncharacterized protein LOC101858060</fullName>
    </submittedName>
</protein>
<feature type="domain" description="ShKT" evidence="2">
    <location>
        <begin position="161"/>
        <end position="194"/>
    </location>
</feature>
<evidence type="ECO:0000256" key="1">
    <source>
        <dbReference type="PROSITE-ProRule" id="PRU01005"/>
    </source>
</evidence>
<evidence type="ECO:0000313" key="3">
    <source>
        <dbReference type="Proteomes" id="UP000694888"/>
    </source>
</evidence>
<dbReference type="PROSITE" id="PS51670">
    <property type="entry name" value="SHKT"/>
    <property type="match status" value="4"/>
</dbReference>
<evidence type="ECO:0000313" key="4">
    <source>
        <dbReference type="RefSeq" id="XP_035828224.1"/>
    </source>
</evidence>
<dbReference type="CDD" id="cd00117">
    <property type="entry name" value="TFP"/>
    <property type="match status" value="1"/>
</dbReference>
<gene>
    <name evidence="4" type="primary">LOC101858060</name>
</gene>
<dbReference type="PANTHER" id="PTHR21724:SF109">
    <property type="entry name" value="SHKT DOMAIN-CONTAINING PROTEIN"/>
    <property type="match status" value="1"/>
</dbReference>
<keyword evidence="1" id="KW-1015">Disulfide bond</keyword>
<evidence type="ECO:0000259" key="2">
    <source>
        <dbReference type="PROSITE" id="PS51670"/>
    </source>
</evidence>
<organism evidence="3 4">
    <name type="scientific">Aplysia californica</name>
    <name type="common">California sea hare</name>
    <dbReference type="NCBI Taxonomy" id="6500"/>
    <lineage>
        <taxon>Eukaryota</taxon>
        <taxon>Metazoa</taxon>
        <taxon>Spiralia</taxon>
        <taxon>Lophotrochozoa</taxon>
        <taxon>Mollusca</taxon>
        <taxon>Gastropoda</taxon>
        <taxon>Heterobranchia</taxon>
        <taxon>Euthyneura</taxon>
        <taxon>Tectipleura</taxon>
        <taxon>Aplysiida</taxon>
        <taxon>Aplysioidea</taxon>
        <taxon>Aplysiidae</taxon>
        <taxon>Aplysia</taxon>
    </lineage>
</organism>
<dbReference type="Proteomes" id="UP000694888">
    <property type="component" value="Unplaced"/>
</dbReference>
<keyword evidence="3" id="KW-1185">Reference proteome</keyword>
<feature type="domain" description="ShKT" evidence="2">
    <location>
        <begin position="84"/>
        <end position="116"/>
    </location>
</feature>
<dbReference type="InterPro" id="IPR003582">
    <property type="entry name" value="ShKT_dom"/>
</dbReference>
<proteinExistence type="predicted"/>
<accession>A0ABM1W0N1</accession>
<feature type="domain" description="ShKT" evidence="2">
    <location>
        <begin position="215"/>
        <end position="247"/>
    </location>
</feature>
<feature type="disulfide bond" evidence="1">
    <location>
        <begin position="91"/>
        <end position="109"/>
    </location>
</feature>
<reference evidence="4" key="1">
    <citation type="submission" date="2025-08" db="UniProtKB">
        <authorList>
            <consortium name="RefSeq"/>
        </authorList>
    </citation>
    <scope>IDENTIFICATION</scope>
</reference>
<feature type="domain" description="ShKT" evidence="2">
    <location>
        <begin position="270"/>
        <end position="303"/>
    </location>
</feature>
<dbReference type="GeneID" id="101858060"/>